<dbReference type="Gene3D" id="1.20.1200.10">
    <property type="entry name" value="Cobalamin adenosyltransferase-like"/>
    <property type="match status" value="1"/>
</dbReference>
<protein>
    <recommendedName>
        <fullName evidence="6">Corrinoid adenosyltransferase</fullName>
        <ecNumber evidence="6">2.5.1.17</ecNumber>
    </recommendedName>
    <alternativeName>
        <fullName evidence="6">Cob(II)alamin adenosyltransferase</fullName>
    </alternativeName>
    <alternativeName>
        <fullName evidence="6">Cob(II)yrinic acid a,c-diamide adenosyltransferase</fullName>
    </alternativeName>
    <alternativeName>
        <fullName evidence="6">Cobinamide/cobalamin adenosyltransferase</fullName>
    </alternativeName>
</protein>
<dbReference type="GO" id="GO:0008817">
    <property type="term" value="F:corrinoid adenosyltransferase activity"/>
    <property type="evidence" value="ECO:0007669"/>
    <property type="project" value="UniProtKB-UniRule"/>
</dbReference>
<dbReference type="GO" id="GO:0005524">
    <property type="term" value="F:ATP binding"/>
    <property type="evidence" value="ECO:0007669"/>
    <property type="project" value="UniProtKB-UniRule"/>
</dbReference>
<sequence length="180" mass="20079">MARLTRIVTRTGDKGQTGLADGSRVDKDSLRIQALGDLDELNAALGLLSVELDDPPMKRQITDIQHRLFDLGGELALPGSTVICANQVLSMEQYLDAINEKLPPLREFVLPGSTRAAAQAHMARAICRRAERSLWRLSRGETVNCESLKYLNRLSDLLFVLARHLARQASDKETTWNRKT</sequence>
<comment type="catalytic activity">
    <reaction evidence="6">
        <text>2 cob(II)yrinate a,c diamide + reduced [electron-transfer flavoprotein] + 2 ATP = 2 adenosylcob(III)yrinate a,c-diamide + 2 triphosphate + oxidized [electron-transfer flavoprotein] + 3 H(+)</text>
        <dbReference type="Rhea" id="RHEA:11528"/>
        <dbReference type="Rhea" id="RHEA-COMP:10685"/>
        <dbReference type="Rhea" id="RHEA-COMP:10686"/>
        <dbReference type="ChEBI" id="CHEBI:15378"/>
        <dbReference type="ChEBI" id="CHEBI:18036"/>
        <dbReference type="ChEBI" id="CHEBI:30616"/>
        <dbReference type="ChEBI" id="CHEBI:57692"/>
        <dbReference type="ChEBI" id="CHEBI:58307"/>
        <dbReference type="ChEBI" id="CHEBI:58503"/>
        <dbReference type="ChEBI" id="CHEBI:58537"/>
        <dbReference type="EC" id="2.5.1.17"/>
    </reaction>
</comment>
<keyword evidence="4 6" id="KW-0547">Nucleotide-binding</keyword>
<proteinExistence type="inferred from homology"/>
<comment type="catalytic activity">
    <reaction evidence="6">
        <text>2 cob(II)alamin + reduced [electron-transfer flavoprotein] + 2 ATP = 2 adenosylcob(III)alamin + 2 triphosphate + oxidized [electron-transfer flavoprotein] + 3 H(+)</text>
        <dbReference type="Rhea" id="RHEA:28671"/>
        <dbReference type="Rhea" id="RHEA-COMP:10685"/>
        <dbReference type="Rhea" id="RHEA-COMP:10686"/>
        <dbReference type="ChEBI" id="CHEBI:15378"/>
        <dbReference type="ChEBI" id="CHEBI:16304"/>
        <dbReference type="ChEBI" id="CHEBI:18036"/>
        <dbReference type="ChEBI" id="CHEBI:18408"/>
        <dbReference type="ChEBI" id="CHEBI:30616"/>
        <dbReference type="ChEBI" id="CHEBI:57692"/>
        <dbReference type="ChEBI" id="CHEBI:58307"/>
        <dbReference type="EC" id="2.5.1.17"/>
    </reaction>
</comment>
<evidence type="ECO:0000313" key="8">
    <source>
        <dbReference type="EMBL" id="HEC07703.1"/>
    </source>
</evidence>
<dbReference type="InterPro" id="IPR029499">
    <property type="entry name" value="PduO-typ"/>
</dbReference>
<comment type="caution">
    <text evidence="8">The sequence shown here is derived from an EMBL/GenBank/DDBJ whole genome shotgun (WGS) entry which is preliminary data.</text>
</comment>
<accession>A0A831S0L9</accession>
<dbReference type="EC" id="2.5.1.17" evidence="6"/>
<gene>
    <name evidence="8" type="ORF">ENJ12_12670</name>
</gene>
<dbReference type="InterPro" id="IPR016030">
    <property type="entry name" value="CblAdoTrfase-like"/>
</dbReference>
<dbReference type="GO" id="GO:0009236">
    <property type="term" value="P:cobalamin biosynthetic process"/>
    <property type="evidence" value="ECO:0007669"/>
    <property type="project" value="UniProtKB-UniRule"/>
</dbReference>
<evidence type="ECO:0000256" key="2">
    <source>
        <dbReference type="ARBA" id="ARBA00011233"/>
    </source>
</evidence>
<dbReference type="UniPathway" id="UPA00148">
    <property type="reaction ID" value="UER00233"/>
</dbReference>
<organism evidence="8">
    <name type="scientific">Thiolapillus brandeum</name>
    <dbReference type="NCBI Taxonomy" id="1076588"/>
    <lineage>
        <taxon>Bacteria</taxon>
        <taxon>Pseudomonadati</taxon>
        <taxon>Pseudomonadota</taxon>
        <taxon>Gammaproteobacteria</taxon>
        <taxon>Chromatiales</taxon>
        <taxon>Sedimenticolaceae</taxon>
        <taxon>Thiolapillus</taxon>
    </lineage>
</organism>
<evidence type="ECO:0000256" key="3">
    <source>
        <dbReference type="ARBA" id="ARBA00022679"/>
    </source>
</evidence>
<dbReference type="NCBIfam" id="TIGR00636">
    <property type="entry name" value="PduO_Nterm"/>
    <property type="match status" value="1"/>
</dbReference>
<keyword evidence="5 6" id="KW-0067">ATP-binding</keyword>
<dbReference type="SUPFAM" id="SSF89028">
    <property type="entry name" value="Cobalamin adenosyltransferase-like"/>
    <property type="match status" value="1"/>
</dbReference>
<dbReference type="InterPro" id="IPR036451">
    <property type="entry name" value="CblAdoTrfase-like_sf"/>
</dbReference>
<keyword evidence="3 6" id="KW-0808">Transferase</keyword>
<dbReference type="PANTHER" id="PTHR12213">
    <property type="entry name" value="CORRINOID ADENOSYLTRANSFERASE"/>
    <property type="match status" value="1"/>
</dbReference>
<dbReference type="EMBL" id="DRLF01000436">
    <property type="protein sequence ID" value="HEC07703.1"/>
    <property type="molecule type" value="Genomic_DNA"/>
</dbReference>
<reference evidence="8" key="1">
    <citation type="journal article" date="2020" name="mSystems">
        <title>Genome- and Community-Level Interaction Insights into Carbon Utilization and Element Cycling Functions of Hydrothermarchaeota in Hydrothermal Sediment.</title>
        <authorList>
            <person name="Zhou Z."/>
            <person name="Liu Y."/>
            <person name="Xu W."/>
            <person name="Pan J."/>
            <person name="Luo Z.H."/>
            <person name="Li M."/>
        </authorList>
    </citation>
    <scope>NUCLEOTIDE SEQUENCE [LARGE SCALE GENOMIC DNA]</scope>
    <source>
        <strain evidence="8">HyVt-458</strain>
    </source>
</reference>
<evidence type="ECO:0000256" key="6">
    <source>
        <dbReference type="RuleBase" id="RU366026"/>
    </source>
</evidence>
<feature type="domain" description="Cobalamin adenosyltransferase-like" evidence="7">
    <location>
        <begin position="7"/>
        <end position="164"/>
    </location>
</feature>
<comment type="pathway">
    <text evidence="6">Cofactor biosynthesis; adenosylcobalamin biosynthesis; adenosylcobalamin from cob(II)yrinate a,c-diamide: step 2/7.</text>
</comment>
<dbReference type="FunFam" id="1.20.1200.10:FF:000001">
    <property type="entry name" value="Cob(I)yrinic acid a,c-diamide adenosyltransferase"/>
    <property type="match status" value="1"/>
</dbReference>
<dbReference type="Proteomes" id="UP000886339">
    <property type="component" value="Unassembled WGS sequence"/>
</dbReference>
<dbReference type="PANTHER" id="PTHR12213:SF0">
    <property type="entry name" value="CORRINOID ADENOSYLTRANSFERASE MMAB"/>
    <property type="match status" value="1"/>
</dbReference>
<evidence type="ECO:0000256" key="4">
    <source>
        <dbReference type="ARBA" id="ARBA00022741"/>
    </source>
</evidence>
<dbReference type="Pfam" id="PF01923">
    <property type="entry name" value="Cob_adeno_trans"/>
    <property type="match status" value="1"/>
</dbReference>
<evidence type="ECO:0000259" key="7">
    <source>
        <dbReference type="Pfam" id="PF01923"/>
    </source>
</evidence>
<evidence type="ECO:0000256" key="5">
    <source>
        <dbReference type="ARBA" id="ARBA00022840"/>
    </source>
</evidence>
<dbReference type="AlphaFoldDB" id="A0A831S0L9"/>
<comment type="subunit">
    <text evidence="2">Homotrimer.</text>
</comment>
<keyword evidence="6" id="KW-0169">Cobalamin biosynthesis</keyword>
<name>A0A831S0L9_9GAMM</name>
<comment type="similarity">
    <text evidence="1 6">Belongs to the Cob(I)alamin adenosyltransferase family.</text>
</comment>
<evidence type="ECO:0000256" key="1">
    <source>
        <dbReference type="ARBA" id="ARBA00007487"/>
    </source>
</evidence>